<dbReference type="Pfam" id="PF02332">
    <property type="entry name" value="Phenol_Hydrox"/>
    <property type="match status" value="1"/>
</dbReference>
<dbReference type="AlphaFoldDB" id="A0A4U8Z6U5"/>
<dbReference type="InterPro" id="IPR012348">
    <property type="entry name" value="RNR-like"/>
</dbReference>
<evidence type="ECO:0000313" key="3">
    <source>
        <dbReference type="EMBL" id="VFU16489.1"/>
    </source>
</evidence>
<keyword evidence="2 3" id="KW-0503">Monooxygenase</keyword>
<dbReference type="InterPro" id="IPR009078">
    <property type="entry name" value="Ferritin-like_SF"/>
</dbReference>
<dbReference type="EC" id="1.14.13.227" evidence="3"/>
<dbReference type="KEGG" id="mtun:MTUNDRAET4_0144.1"/>
<name>A0A4U8Z6U5_METTU</name>
<keyword evidence="1 3" id="KW-0560">Oxidoreductase</keyword>
<sequence>MNIKVDVEESISGAAGAKTFPGSDSRHYNYFQPKGRKATHYEDVTVDVQPDPERYLAQNWIIAFANGDPTYSKDWTKVKSSDWHVFRAPDQEWERTHYQRQSTIIGMVLNVVQNGRRSGAPQRFDKQWVKILQDHLGAYKHLEYGLGISLMHAQRLGYTQMVNNALLTNCSYKIRFAQDITLYLGDLNLDLPDLDLAAGKKHWLEDELWQETRATIEGVMGTNDYIEQYFATNVCVEPLLGELFRSGFIMQVAAAQNDFMTPSVISSGEADYERNLANTVELLTMLASDVKYGAENRKLFEKWLHQHGGQALAAARQLQPIWSLPVNKRARFDDVLEAQLARIDSITNAIGVEKLPR</sequence>
<keyword evidence="3" id="KW-0614">Plasmid</keyword>
<gene>
    <name evidence="3" type="primary">prmC</name>
    <name evidence="3" type="ORF">MTUNDRAET4_0144</name>
</gene>
<dbReference type="Proteomes" id="UP000294360">
    <property type="component" value="Plasmid 2"/>
</dbReference>
<dbReference type="GO" id="GO:0016709">
    <property type="term" value="F:oxidoreductase activity, acting on paired donors, with incorporation or reduction of molecular oxygen, NAD(P)H as one donor, and incorporation of one atom of oxygen"/>
    <property type="evidence" value="ECO:0007669"/>
    <property type="project" value="InterPro"/>
</dbReference>
<dbReference type="PIRSF" id="PIRSF000040">
    <property type="entry name" value="MMOH_comp"/>
    <property type="match status" value="1"/>
</dbReference>
<dbReference type="OrthoDB" id="9806768at2"/>
<protein>
    <submittedName>
        <fullName evidence="3">Propane 2-monooxygenase, hydroxylase component small subunit</fullName>
        <ecNumber evidence="3">1.14.13.227</ecNumber>
    </submittedName>
</protein>
<evidence type="ECO:0000256" key="2">
    <source>
        <dbReference type="ARBA" id="ARBA00023033"/>
    </source>
</evidence>
<dbReference type="InterPro" id="IPR003430">
    <property type="entry name" value="Phenol_Hydrox"/>
</dbReference>
<dbReference type="InterPro" id="IPR012078">
    <property type="entry name" value="MP_mOase_hydro"/>
</dbReference>
<evidence type="ECO:0000313" key="4">
    <source>
        <dbReference type="Proteomes" id="UP000294360"/>
    </source>
</evidence>
<dbReference type="EMBL" id="LR536451">
    <property type="protein sequence ID" value="VFU16489.1"/>
    <property type="molecule type" value="Genomic_DNA"/>
</dbReference>
<evidence type="ECO:0000256" key="1">
    <source>
        <dbReference type="ARBA" id="ARBA00023002"/>
    </source>
</evidence>
<accession>A0A4U8Z6U5</accession>
<dbReference type="Gene3D" id="1.10.620.20">
    <property type="entry name" value="Ribonucleotide Reductase, subunit A"/>
    <property type="match status" value="1"/>
</dbReference>
<reference evidence="3 4" key="1">
    <citation type="submission" date="2019-03" db="EMBL/GenBank/DDBJ databases">
        <authorList>
            <person name="Kox A.R. M."/>
        </authorList>
    </citation>
    <scope>NUCLEOTIDE SEQUENCE [LARGE SCALE GENOMIC DNA]</scope>
    <source>
        <strain evidence="3">MTUNDRAET4 annotated genome</strain>
        <plasmid evidence="4">2</plasmid>
    </source>
</reference>
<proteinExistence type="predicted"/>
<dbReference type="SUPFAM" id="SSF47240">
    <property type="entry name" value="Ferritin-like"/>
    <property type="match status" value="1"/>
</dbReference>
<geneLocation type="plasmid" evidence="3 4">
    <name>2</name>
</geneLocation>
<organism evidence="3 4">
    <name type="scientific">Methylocella tundrae</name>
    <dbReference type="NCBI Taxonomy" id="227605"/>
    <lineage>
        <taxon>Bacteria</taxon>
        <taxon>Pseudomonadati</taxon>
        <taxon>Pseudomonadota</taxon>
        <taxon>Alphaproteobacteria</taxon>
        <taxon>Hyphomicrobiales</taxon>
        <taxon>Beijerinckiaceae</taxon>
        <taxon>Methylocella</taxon>
    </lineage>
</organism>
<dbReference type="RefSeq" id="WP_134492908.1">
    <property type="nucleotide sequence ID" value="NZ_CP139088.1"/>
</dbReference>